<dbReference type="PROSITE" id="PS50294">
    <property type="entry name" value="WD_REPEATS_REGION"/>
    <property type="match status" value="2"/>
</dbReference>
<dbReference type="PROSITE" id="PS50082">
    <property type="entry name" value="WD_REPEATS_2"/>
    <property type="match status" value="2"/>
</dbReference>
<dbReference type="PROSITE" id="PS51396">
    <property type="entry name" value="PUL"/>
    <property type="match status" value="1"/>
</dbReference>
<accession>A0AA39GTB7</accession>
<evidence type="ECO:0000256" key="12">
    <source>
        <dbReference type="ARBA" id="ARBA00022989"/>
    </source>
</evidence>
<evidence type="ECO:0000256" key="14">
    <source>
        <dbReference type="ARBA" id="ARBA00023180"/>
    </source>
</evidence>
<dbReference type="GO" id="GO:0072546">
    <property type="term" value="C:EMC complex"/>
    <property type="evidence" value="ECO:0007669"/>
    <property type="project" value="InterPro"/>
</dbReference>
<evidence type="ECO:0000256" key="4">
    <source>
        <dbReference type="ARBA" id="ARBA00008495"/>
    </source>
</evidence>
<dbReference type="EMBL" id="JAUCMV010000005">
    <property type="protein sequence ID" value="KAK0393203.1"/>
    <property type="molecule type" value="Genomic_DNA"/>
</dbReference>
<dbReference type="InterPro" id="IPR011047">
    <property type="entry name" value="Quinoprotein_ADH-like_sf"/>
</dbReference>
<dbReference type="InterPro" id="IPR011989">
    <property type="entry name" value="ARM-like"/>
</dbReference>
<dbReference type="InterPro" id="IPR058545">
    <property type="entry name" value="Beta-prop_EMC1_1st"/>
</dbReference>
<sequence length="1726" mass="191238">MRTKTSRGWLQILVLLSITGTAFGLFADQAGKFDWSRKLIGCPKQALFDRSPSGKADQVLVLSEENVIGSINVNSGSIKWRHFQETESDLSSNIVVAERFLIAVALDGKVLRAWDKVNGLLKWEVPLSSANEKHALIAVGDSHIFVLVGSTVYKITSTNGEAIWEVDLAKRNSWLVITVFENGQIGVVGSDASGLSATVITSFGSVEKTHRFNSVSGVSSCKSVDNKGLFTCYGGNAVHFVNLVRSQETSSYLVNNVKDVINLSQEDQYVLQDSDGISIVQLKGSNVELRNRFAGVHASAVAENHLVTLTAAAVSIYDIKSGSKVYEGTFKRMGSSLISRVIPLSSASGTITVLLIGEDCQMDTVTVNLTSKKRIEIVPEWTRHEALAYISSVEMIDLPLSEAEANIETEFSMTNGNAWHAFVQRLMSQFDQIRRSIAEFANEFISIVNSSSIRSFSDVVAILKGKNGAHSSGAFERDYFNLKKLIVATTLKGAAYGIDNTDGNVRWVLTVGNDFETLTNSVTGEDRVPLLIQRGTAHYKFASQAVIAANSAVMKRGCLIVFNPITGHITDKFYLQNRLRRIELLPFHTEEMLHPLVAVETNMDVTVYPSVSSVPDSSNHIHMMWVENDGRIHGTRLDVLLKKLTPTWQSDLGLSKDEKVISVAGKPPHQKMHSQGRVLGDRSVLYKYSNPNLVAVSALDSAHSVLSISLFDAVTGQLLYVSRHTKAAGPFNMVHCENWLAYTFWNERARRMDLGVMELFDGAEQCDSERFNSLTPRKNLPIVTEQAYVFSQGISAMAVTDTEKGLTTRSLLIAMPFGGLFEVSRRFVDARRPVEMTPEMREEMLIPYMPEILIATEDMINYNQSVHNVRGIKTVPSGLESTSLVFVYGSDLFYTKTTPSGTFDILKDDFDHLFICAVLIGSVVVYFRSRRVGGGELPCFDRPLISHAKMAEGDASRLVLCDIGSAHGDDVKATVRQNNGFTTVGRDGCVFRWEPLAGTTRYTCDMVTQMDVSANSIALLKRHDGMDNLFVGLSTGSIVCISPVTGMVCCTLDQHQANVCALHVDQDARMMISGSWDETAVVWDLSGLYEGLGGECKRIVLRGHGQSVWAVTSGFSANHFLTGSADKTIKYWYGETMLQSMTGPDIVRAIERLEHNRFYTLFNSGSVGLWDLETQTIIAKYDALCGHFMYAMKIFTTPDQHKYLMMCGEDGNVELSARDTNDFLAPVEAFRLPAHSVWTVQLIEGDRIVFGASDNNTYVFTFNKDIVTDPDMQNLFQSKMNAIDNERRERLQKESNNQVITIKVSLEEGAPLLDLHYRKGTDPGVAAQEFMLLNDVPQNHYQEIVEFIKQVVPDSARQETLTKRRKEVINIDGEVYDFALEVTLEGGKEVKVGYNAGENYEAAADRFVKKHNLHPSMTSRLSAMLRSQFPSATSDVAQDDSSPVRPVSHLYPLRLPIYFEKCPVAPEKAIGKLTDYNDRQSSDLKLNKDELLTTRGMFLEQEPDINILVGALEKGLDWSLQHKLPMVDLLRLAILRPEVNAYFFASSKDTLSALRAILLTSEEQNVIITVCRVLCNAFKHSGGLNAMTGDIESWIKILIGTVMRLWPGAQLMASCVLANYAYCLSSYAGKCDNVAPREDALFSILIETSNALQGYNESHEGSFKIVEEAAKNILRSLISLLWGDEELIKTARENGISHLAQNLLDCIADEDGKTIAREILSMVEAV</sequence>
<keyword evidence="14" id="KW-0325">Glycoprotein</keyword>
<dbReference type="Proteomes" id="UP001175271">
    <property type="component" value="Unassembled WGS sequence"/>
</dbReference>
<evidence type="ECO:0000259" key="17">
    <source>
        <dbReference type="PROSITE" id="PS51394"/>
    </source>
</evidence>
<keyword evidence="20" id="KW-1185">Reference proteome</keyword>
<keyword evidence="8" id="KW-0812">Transmembrane</keyword>
<dbReference type="SUPFAM" id="SSF50978">
    <property type="entry name" value="WD40 repeat-like"/>
    <property type="match status" value="1"/>
</dbReference>
<evidence type="ECO:0000256" key="16">
    <source>
        <dbReference type="SAM" id="SignalP"/>
    </source>
</evidence>
<comment type="similarity">
    <text evidence="3">Belongs to the EMC1 family.</text>
</comment>
<comment type="subcellular location">
    <subcellularLocation>
        <location evidence="2">Cytoplasm</location>
    </subcellularLocation>
    <subcellularLocation>
        <location evidence="1">Endoplasmic reticulum membrane</location>
        <topology evidence="1">Single-pass type I membrane protein</topology>
    </subcellularLocation>
</comment>
<evidence type="ECO:0000256" key="7">
    <source>
        <dbReference type="ARBA" id="ARBA00022574"/>
    </source>
</evidence>
<keyword evidence="9 16" id="KW-0732">Signal</keyword>
<comment type="subunit">
    <text evidence="5">Component of the ER membrane protein complex (EMC).</text>
</comment>
<evidence type="ECO:0000313" key="20">
    <source>
        <dbReference type="Proteomes" id="UP001175271"/>
    </source>
</evidence>
<dbReference type="SUPFAM" id="SSF50998">
    <property type="entry name" value="Quinoprotein alcohol dehydrogenase-like"/>
    <property type="match status" value="1"/>
</dbReference>
<organism evidence="19 20">
    <name type="scientific">Steinernema hermaphroditum</name>
    <dbReference type="NCBI Taxonomy" id="289476"/>
    <lineage>
        <taxon>Eukaryota</taxon>
        <taxon>Metazoa</taxon>
        <taxon>Ecdysozoa</taxon>
        <taxon>Nematoda</taxon>
        <taxon>Chromadorea</taxon>
        <taxon>Rhabditida</taxon>
        <taxon>Tylenchina</taxon>
        <taxon>Panagrolaimomorpha</taxon>
        <taxon>Strongyloidoidea</taxon>
        <taxon>Steinernematidae</taxon>
        <taxon>Steinernema</taxon>
    </lineage>
</organism>
<evidence type="ECO:0000313" key="19">
    <source>
        <dbReference type="EMBL" id="KAK0393203.1"/>
    </source>
</evidence>
<dbReference type="Pfam" id="PF08324">
    <property type="entry name" value="PUL"/>
    <property type="match status" value="1"/>
</dbReference>
<protein>
    <recommendedName>
        <fullName evidence="6">ER membrane protein complex subunit 1</fullName>
    </recommendedName>
</protein>
<dbReference type="Gene3D" id="1.25.10.10">
    <property type="entry name" value="Leucine-rich Repeat Variant"/>
    <property type="match status" value="1"/>
</dbReference>
<dbReference type="InterPro" id="IPR019775">
    <property type="entry name" value="WD40_repeat_CS"/>
</dbReference>
<dbReference type="Gene3D" id="3.10.20.870">
    <property type="entry name" value="PFU (PLAA family ubiquitin binding), C-terminal domain"/>
    <property type="match status" value="2"/>
</dbReference>
<feature type="repeat" description="WD" evidence="15">
    <location>
        <begin position="1052"/>
        <end position="1086"/>
    </location>
</feature>
<dbReference type="Pfam" id="PF25293">
    <property type="entry name" value="Beta-prop_EMC1_N"/>
    <property type="match status" value="1"/>
</dbReference>
<dbReference type="Pfam" id="PF09070">
    <property type="entry name" value="PFU"/>
    <property type="match status" value="2"/>
</dbReference>
<evidence type="ECO:0000256" key="5">
    <source>
        <dbReference type="ARBA" id="ARBA00011276"/>
    </source>
</evidence>
<dbReference type="GO" id="GO:0034975">
    <property type="term" value="P:protein folding in endoplasmic reticulum"/>
    <property type="evidence" value="ECO:0007669"/>
    <property type="project" value="TreeGrafter"/>
</dbReference>
<dbReference type="InterPro" id="IPR015943">
    <property type="entry name" value="WD40/YVTN_repeat-like_dom_sf"/>
</dbReference>
<dbReference type="InterPro" id="IPR001680">
    <property type="entry name" value="WD40_rpt"/>
</dbReference>
<evidence type="ECO:0000256" key="6">
    <source>
        <dbReference type="ARBA" id="ARBA00020824"/>
    </source>
</evidence>
<dbReference type="PROSITE" id="PS51394">
    <property type="entry name" value="PFU"/>
    <property type="match status" value="1"/>
</dbReference>
<dbReference type="Gene3D" id="2.130.10.10">
    <property type="entry name" value="YVTN repeat-like/Quinoprotein amine dehydrogenase"/>
    <property type="match status" value="2"/>
</dbReference>
<evidence type="ECO:0000256" key="13">
    <source>
        <dbReference type="ARBA" id="ARBA00023136"/>
    </source>
</evidence>
<dbReference type="InterPro" id="IPR038122">
    <property type="entry name" value="PFU_sf"/>
</dbReference>
<gene>
    <name evidence="19" type="ORF">QR680_000096</name>
</gene>
<dbReference type="Pfam" id="PF00400">
    <property type="entry name" value="WD40"/>
    <property type="match status" value="2"/>
</dbReference>
<feature type="chain" id="PRO_5041384028" description="ER membrane protein complex subunit 1" evidence="16">
    <location>
        <begin position="25"/>
        <end position="1726"/>
    </location>
</feature>
<evidence type="ECO:0000256" key="10">
    <source>
        <dbReference type="ARBA" id="ARBA00022737"/>
    </source>
</evidence>
<keyword evidence="10" id="KW-0677">Repeat</keyword>
<feature type="repeat" description="WD" evidence="15">
    <location>
        <begin position="1101"/>
        <end position="1132"/>
    </location>
</feature>
<feature type="domain" description="PFU" evidence="17">
    <location>
        <begin position="1333"/>
        <end position="1439"/>
    </location>
</feature>
<name>A0AA39GTB7_9BILA</name>
<evidence type="ECO:0000256" key="11">
    <source>
        <dbReference type="ARBA" id="ARBA00022824"/>
    </source>
</evidence>
<keyword evidence="12" id="KW-1133">Transmembrane helix</keyword>
<comment type="similarity">
    <text evidence="4">Belongs to the WD repeat PLAP family.</text>
</comment>
<evidence type="ECO:0000256" key="15">
    <source>
        <dbReference type="PROSITE-ProRule" id="PRU00221"/>
    </source>
</evidence>
<keyword evidence="13" id="KW-0472">Membrane</keyword>
<evidence type="ECO:0000256" key="2">
    <source>
        <dbReference type="ARBA" id="ARBA00004496"/>
    </source>
</evidence>
<dbReference type="Pfam" id="PF07774">
    <property type="entry name" value="EMC1_C"/>
    <property type="match status" value="1"/>
</dbReference>
<evidence type="ECO:0000256" key="9">
    <source>
        <dbReference type="ARBA" id="ARBA00022729"/>
    </source>
</evidence>
<dbReference type="InterPro" id="IPR011678">
    <property type="entry name" value="EMC1_C"/>
</dbReference>
<evidence type="ECO:0000259" key="18">
    <source>
        <dbReference type="PROSITE" id="PS51396"/>
    </source>
</evidence>
<dbReference type="InterPro" id="IPR026895">
    <property type="entry name" value="EMC1"/>
</dbReference>
<dbReference type="SMART" id="SM00320">
    <property type="entry name" value="WD40"/>
    <property type="match status" value="3"/>
</dbReference>
<dbReference type="InterPro" id="IPR036322">
    <property type="entry name" value="WD40_repeat_dom_sf"/>
</dbReference>
<proteinExistence type="inferred from homology"/>
<comment type="caution">
    <text evidence="19">The sequence shown here is derived from an EMBL/GenBank/DDBJ whole genome shotgun (WGS) entry which is preliminary data.</text>
</comment>
<evidence type="ECO:0000256" key="8">
    <source>
        <dbReference type="ARBA" id="ARBA00022692"/>
    </source>
</evidence>
<dbReference type="PANTHER" id="PTHR21573">
    <property type="entry name" value="ER MEMBRANE PROTEIN COMPLEX SUBUNIT 1"/>
    <property type="match status" value="1"/>
</dbReference>
<dbReference type="PROSITE" id="PS00678">
    <property type="entry name" value="WD_REPEATS_1"/>
    <property type="match status" value="1"/>
</dbReference>
<dbReference type="InterPro" id="IPR013535">
    <property type="entry name" value="PUL_dom"/>
</dbReference>
<dbReference type="InterPro" id="IPR015155">
    <property type="entry name" value="PFU"/>
</dbReference>
<feature type="signal peptide" evidence="16">
    <location>
        <begin position="1"/>
        <end position="24"/>
    </location>
</feature>
<evidence type="ECO:0000256" key="1">
    <source>
        <dbReference type="ARBA" id="ARBA00004115"/>
    </source>
</evidence>
<keyword evidence="11" id="KW-0256">Endoplasmic reticulum</keyword>
<reference evidence="19" key="1">
    <citation type="submission" date="2023-06" db="EMBL/GenBank/DDBJ databases">
        <title>Genomic analysis of the entomopathogenic nematode Steinernema hermaphroditum.</title>
        <authorList>
            <person name="Schwarz E.M."/>
            <person name="Heppert J.K."/>
            <person name="Baniya A."/>
            <person name="Schwartz H.T."/>
            <person name="Tan C.-H."/>
            <person name="Antoshechkin I."/>
            <person name="Sternberg P.W."/>
            <person name="Goodrich-Blair H."/>
            <person name="Dillman A.R."/>
        </authorList>
    </citation>
    <scope>NUCLEOTIDE SEQUENCE</scope>
    <source>
        <strain evidence="19">PS9179</strain>
        <tissue evidence="19">Whole animal</tissue>
    </source>
</reference>
<keyword evidence="7 15" id="KW-0853">WD repeat</keyword>
<evidence type="ECO:0000256" key="3">
    <source>
        <dbReference type="ARBA" id="ARBA00007904"/>
    </source>
</evidence>
<feature type="domain" description="PUL" evidence="18">
    <location>
        <begin position="1449"/>
        <end position="1722"/>
    </location>
</feature>
<dbReference type="PANTHER" id="PTHR21573:SF0">
    <property type="entry name" value="ER MEMBRANE PROTEIN COMPLEX SUBUNIT 1"/>
    <property type="match status" value="1"/>
</dbReference>